<reference evidence="1" key="2">
    <citation type="submission" date="2015-07" db="EMBL/GenBank/DDBJ databases">
        <title>MeaNS - Measles Nucleotide Surveillance Program.</title>
        <authorList>
            <person name="Tran T."/>
            <person name="Druce J."/>
        </authorList>
    </citation>
    <scope>NUCLEOTIDE SEQUENCE</scope>
    <source>
        <strain evidence="1">EL-164</strain>
    </source>
</reference>
<organism evidence="1 3">
    <name type="scientific">Roseovarius tolerans</name>
    <dbReference type="NCBI Taxonomy" id="74031"/>
    <lineage>
        <taxon>Bacteria</taxon>
        <taxon>Pseudomonadati</taxon>
        <taxon>Pseudomonadota</taxon>
        <taxon>Alphaproteobacteria</taxon>
        <taxon>Rhodobacterales</taxon>
        <taxon>Roseobacteraceae</taxon>
        <taxon>Roseovarius</taxon>
    </lineage>
</organism>
<evidence type="ECO:0000313" key="3">
    <source>
        <dbReference type="Proteomes" id="UP000037046"/>
    </source>
</evidence>
<dbReference type="EMBL" id="FOBO01000010">
    <property type="protein sequence ID" value="SEM95094.1"/>
    <property type="molecule type" value="Genomic_DNA"/>
</dbReference>
<dbReference type="RefSeq" id="WP_050661453.1">
    <property type="nucleotide sequence ID" value="NZ_FOBO01000010.1"/>
</dbReference>
<keyword evidence="3" id="KW-1185">Reference proteome</keyword>
<name>A0A0L6CZH1_9RHOB</name>
<protein>
    <submittedName>
        <fullName evidence="1">Uncharacterized protein</fullName>
    </submittedName>
</protein>
<proteinExistence type="predicted"/>
<dbReference type="STRING" id="74031.SAMN04488077_11024"/>
<dbReference type="Proteomes" id="UP000037046">
    <property type="component" value="Unassembled WGS sequence"/>
</dbReference>
<dbReference type="Proteomes" id="UP000182160">
    <property type="component" value="Unassembled WGS sequence"/>
</dbReference>
<dbReference type="EMBL" id="LGVV01000004">
    <property type="protein sequence ID" value="KNX42858.1"/>
    <property type="molecule type" value="Genomic_DNA"/>
</dbReference>
<dbReference type="AlphaFoldDB" id="A0A0L6CZH1"/>
<accession>A0A0L6CZH1</accession>
<reference evidence="3" key="1">
    <citation type="submission" date="2015-07" db="EMBL/GenBank/DDBJ databases">
        <title>Draft Genome Sequence of Roseovarius tolerans EL-164, a producer of N-Acylated Alanine Methyl Esters (NAMEs).</title>
        <authorList>
            <person name="Voget S."/>
            <person name="Bruns H."/>
            <person name="Wagner-Doebler I."/>
            <person name="Schulz S."/>
            <person name="Daniel R."/>
        </authorList>
    </citation>
    <scope>NUCLEOTIDE SEQUENCE [LARGE SCALE GENOMIC DNA]</scope>
    <source>
        <strain evidence="3">EL-164</strain>
    </source>
</reference>
<evidence type="ECO:0000313" key="2">
    <source>
        <dbReference type="EMBL" id="SEM95094.1"/>
    </source>
</evidence>
<evidence type="ECO:0000313" key="1">
    <source>
        <dbReference type="EMBL" id="KNX42858.1"/>
    </source>
</evidence>
<dbReference type="PATRIC" id="fig|74031.6.peg.520"/>
<evidence type="ECO:0000313" key="4">
    <source>
        <dbReference type="Proteomes" id="UP000182160"/>
    </source>
</evidence>
<gene>
    <name evidence="1" type="ORF">ROTO_05050</name>
    <name evidence="2" type="ORF">SAMN04488077_11024</name>
</gene>
<sequence length="88" mass="10013">MRRVRREGGRCGSDQGAFAADHRRVRAIAGTLSDRMDEMRRDFDWLVSDRMIEQAVDMARLGQSHDSIAQTTGVSSAELDAIRKLRRH</sequence>
<reference evidence="2 4" key="3">
    <citation type="submission" date="2016-10" db="EMBL/GenBank/DDBJ databases">
        <authorList>
            <person name="de Groot N.N."/>
        </authorList>
    </citation>
    <scope>NUCLEOTIDE SEQUENCE [LARGE SCALE GENOMIC DNA]</scope>
    <source>
        <strain evidence="2 4">DSM 11457</strain>
    </source>
</reference>